<protein>
    <submittedName>
        <fullName evidence="1">Uncharacterized protein</fullName>
    </submittedName>
</protein>
<dbReference type="EMBL" id="MGKP01000016">
    <property type="protein sequence ID" value="OGN28461.1"/>
    <property type="molecule type" value="Genomic_DNA"/>
</dbReference>
<accession>A0A1F8GT48</accession>
<dbReference type="Proteomes" id="UP000179047">
    <property type="component" value="Unassembled WGS sequence"/>
</dbReference>
<sequence length="102" mass="11250">MPKSNIEHEFALRGCLKPKCREFERLDIATINKINERTAIHAVASQTVGMPRHDTVGFAALNTCHHIIENGTTGSFGRLALAEGAHNLKSLPQGIFIKLNFL</sequence>
<name>A0A1F8GT48_9BACT</name>
<proteinExistence type="predicted"/>
<evidence type="ECO:0000313" key="2">
    <source>
        <dbReference type="Proteomes" id="UP000179047"/>
    </source>
</evidence>
<evidence type="ECO:0000313" key="1">
    <source>
        <dbReference type="EMBL" id="OGN28461.1"/>
    </source>
</evidence>
<dbReference type="AlphaFoldDB" id="A0A1F8GT48"/>
<organism evidence="1 2">
    <name type="scientific">Candidatus Yanofskybacteria bacterium RIFCSPLOWO2_01_FULL_49_25</name>
    <dbReference type="NCBI Taxonomy" id="1802701"/>
    <lineage>
        <taxon>Bacteria</taxon>
        <taxon>Candidatus Yanofskyibacteriota</taxon>
    </lineage>
</organism>
<gene>
    <name evidence="1" type="ORF">A3A33_00600</name>
</gene>
<comment type="caution">
    <text evidence="1">The sequence shown here is derived from an EMBL/GenBank/DDBJ whole genome shotgun (WGS) entry which is preliminary data.</text>
</comment>
<dbReference type="STRING" id="1802701.A3A33_00600"/>
<reference evidence="1 2" key="1">
    <citation type="journal article" date="2016" name="Nat. Commun.">
        <title>Thousands of microbial genomes shed light on interconnected biogeochemical processes in an aquifer system.</title>
        <authorList>
            <person name="Anantharaman K."/>
            <person name="Brown C.T."/>
            <person name="Hug L.A."/>
            <person name="Sharon I."/>
            <person name="Castelle C.J."/>
            <person name="Probst A.J."/>
            <person name="Thomas B.C."/>
            <person name="Singh A."/>
            <person name="Wilkins M.J."/>
            <person name="Karaoz U."/>
            <person name="Brodie E.L."/>
            <person name="Williams K.H."/>
            <person name="Hubbard S.S."/>
            <person name="Banfield J.F."/>
        </authorList>
    </citation>
    <scope>NUCLEOTIDE SEQUENCE [LARGE SCALE GENOMIC DNA]</scope>
</reference>